<accession>A0A2P5Y3G1</accession>
<organism evidence="1 2">
    <name type="scientific">Gossypium barbadense</name>
    <name type="common">Sea Island cotton</name>
    <name type="synonym">Hibiscus barbadensis</name>
    <dbReference type="NCBI Taxonomy" id="3634"/>
    <lineage>
        <taxon>Eukaryota</taxon>
        <taxon>Viridiplantae</taxon>
        <taxon>Streptophyta</taxon>
        <taxon>Embryophyta</taxon>
        <taxon>Tracheophyta</taxon>
        <taxon>Spermatophyta</taxon>
        <taxon>Magnoliopsida</taxon>
        <taxon>eudicotyledons</taxon>
        <taxon>Gunneridae</taxon>
        <taxon>Pentapetalae</taxon>
        <taxon>rosids</taxon>
        <taxon>malvids</taxon>
        <taxon>Malvales</taxon>
        <taxon>Malvaceae</taxon>
        <taxon>Malvoideae</taxon>
        <taxon>Gossypium</taxon>
    </lineage>
</organism>
<reference evidence="1 2" key="1">
    <citation type="submission" date="2015-01" db="EMBL/GenBank/DDBJ databases">
        <title>Genome of allotetraploid Gossypium barbadense reveals genomic plasticity and fiber elongation in cotton evolution.</title>
        <authorList>
            <person name="Chen X."/>
            <person name="Liu X."/>
            <person name="Zhao B."/>
            <person name="Zheng H."/>
            <person name="Hu Y."/>
            <person name="Lu G."/>
            <person name="Yang C."/>
            <person name="Chen J."/>
            <person name="Shan C."/>
            <person name="Zhang L."/>
            <person name="Zhou Y."/>
            <person name="Wang L."/>
            <person name="Guo W."/>
            <person name="Bai Y."/>
            <person name="Ruan J."/>
            <person name="Shangguan X."/>
            <person name="Mao Y."/>
            <person name="Jiang J."/>
            <person name="Zhu Y."/>
            <person name="Lei J."/>
            <person name="Kang H."/>
            <person name="Chen S."/>
            <person name="He X."/>
            <person name="Wang R."/>
            <person name="Wang Y."/>
            <person name="Chen J."/>
            <person name="Wang L."/>
            <person name="Yu S."/>
            <person name="Wang B."/>
            <person name="Wei J."/>
            <person name="Song S."/>
            <person name="Lu X."/>
            <person name="Gao Z."/>
            <person name="Gu W."/>
            <person name="Deng X."/>
            <person name="Ma D."/>
            <person name="Wang S."/>
            <person name="Liang W."/>
            <person name="Fang L."/>
            <person name="Cai C."/>
            <person name="Zhu X."/>
            <person name="Zhou B."/>
            <person name="Zhang Y."/>
            <person name="Chen Z."/>
            <person name="Xu S."/>
            <person name="Zhu R."/>
            <person name="Wang S."/>
            <person name="Zhang T."/>
            <person name="Zhao G."/>
        </authorList>
    </citation>
    <scope>NUCLEOTIDE SEQUENCE [LARGE SCALE GENOMIC DNA]</scope>
    <source>
        <strain evidence="2">cv. Xinhai21</strain>
        <tissue evidence="1">Leaf</tissue>
    </source>
</reference>
<name>A0A2P5Y3G1_GOSBA</name>
<evidence type="ECO:0000313" key="2">
    <source>
        <dbReference type="Proteomes" id="UP000239757"/>
    </source>
</evidence>
<dbReference type="EMBL" id="KZ663777">
    <property type="protein sequence ID" value="PPS10076.1"/>
    <property type="molecule type" value="Genomic_DNA"/>
</dbReference>
<dbReference type="AlphaFoldDB" id="A0A2P5Y3G1"/>
<evidence type="ECO:0000313" key="1">
    <source>
        <dbReference type="EMBL" id="PPS10076.1"/>
    </source>
</evidence>
<protein>
    <submittedName>
        <fullName evidence="1">Uncharacterized protein</fullName>
    </submittedName>
</protein>
<dbReference type="Proteomes" id="UP000239757">
    <property type="component" value="Unassembled WGS sequence"/>
</dbReference>
<gene>
    <name evidence="1" type="ORF">GOBAR_AA10567</name>
</gene>
<proteinExistence type="predicted"/>
<sequence length="112" mass="12349">MLLVLSPGWHLPCGATLFNFSFDRPPHKVCGLCSAQRTRGLLRYGMGCPDFWDCRRRAALEIQGCGVAFGMRYTSGRKGAIVCVWLYGLSATATPRVWPDLVCVAPRMATPL</sequence>